<comment type="similarity">
    <text evidence="2">Belongs to the metaxin family.</text>
</comment>
<evidence type="ECO:0000259" key="8">
    <source>
        <dbReference type="Pfam" id="PF10568"/>
    </source>
</evidence>
<evidence type="ECO:0000256" key="4">
    <source>
        <dbReference type="ARBA" id="ARBA00022787"/>
    </source>
</evidence>
<dbReference type="SUPFAM" id="SSF47616">
    <property type="entry name" value="GST C-terminal domain-like"/>
    <property type="match status" value="1"/>
</dbReference>
<dbReference type="PANTHER" id="PTHR12289">
    <property type="entry name" value="METAXIN RELATED"/>
    <property type="match status" value="1"/>
</dbReference>
<dbReference type="InterPro" id="IPR019564">
    <property type="entry name" value="Sam37/metaxin_N"/>
</dbReference>
<dbReference type="Proteomes" id="UP001158576">
    <property type="component" value="Chromosome XSR"/>
</dbReference>
<keyword evidence="6" id="KW-0496">Mitochondrion</keyword>
<dbReference type="Gene3D" id="1.20.1050.10">
    <property type="match status" value="1"/>
</dbReference>
<evidence type="ECO:0000256" key="5">
    <source>
        <dbReference type="ARBA" id="ARBA00022927"/>
    </source>
</evidence>
<dbReference type="InterPro" id="IPR033468">
    <property type="entry name" value="Metaxin_GST"/>
</dbReference>
<dbReference type="Pfam" id="PF10568">
    <property type="entry name" value="Tom37"/>
    <property type="match status" value="1"/>
</dbReference>
<keyword evidence="7" id="KW-0472">Membrane</keyword>
<keyword evidence="11" id="KW-1185">Reference proteome</keyword>
<dbReference type="InterPro" id="IPR036282">
    <property type="entry name" value="Glutathione-S-Trfase_C_sf"/>
</dbReference>
<keyword evidence="3" id="KW-0813">Transport</keyword>
<comment type="subcellular location">
    <subcellularLocation>
        <location evidence="1">Mitochondrion outer membrane</location>
    </subcellularLocation>
</comment>
<reference evidence="10 11" key="1">
    <citation type="submission" date="2021-04" db="EMBL/GenBank/DDBJ databases">
        <authorList>
            <person name="Bliznina A."/>
        </authorList>
    </citation>
    <scope>NUCLEOTIDE SEQUENCE [LARGE SCALE GENOMIC DNA]</scope>
</reference>
<evidence type="ECO:0000256" key="7">
    <source>
        <dbReference type="ARBA" id="ARBA00023136"/>
    </source>
</evidence>
<dbReference type="Pfam" id="PF17171">
    <property type="entry name" value="GST_C_6"/>
    <property type="match status" value="1"/>
</dbReference>
<organism evidence="10 11">
    <name type="scientific">Oikopleura dioica</name>
    <name type="common">Tunicate</name>
    <dbReference type="NCBI Taxonomy" id="34765"/>
    <lineage>
        <taxon>Eukaryota</taxon>
        <taxon>Metazoa</taxon>
        <taxon>Chordata</taxon>
        <taxon>Tunicata</taxon>
        <taxon>Appendicularia</taxon>
        <taxon>Copelata</taxon>
        <taxon>Oikopleuridae</taxon>
        <taxon>Oikopleura</taxon>
    </lineage>
</organism>
<feature type="domain" description="Metaxin glutathione S-transferase" evidence="9">
    <location>
        <begin position="190"/>
        <end position="251"/>
    </location>
</feature>
<evidence type="ECO:0000256" key="1">
    <source>
        <dbReference type="ARBA" id="ARBA00004294"/>
    </source>
</evidence>
<dbReference type="InterPro" id="IPR050931">
    <property type="entry name" value="Mito_Protein_Transport_Metaxin"/>
</dbReference>
<dbReference type="EMBL" id="OU015569">
    <property type="protein sequence ID" value="CAG5099152.1"/>
    <property type="molecule type" value="Genomic_DNA"/>
</dbReference>
<protein>
    <submittedName>
        <fullName evidence="10">Oidioi.mRNA.OKI2018_I69.XSR.g16298.t1.cds</fullName>
    </submittedName>
</protein>
<keyword evidence="4" id="KW-1000">Mitochondrion outer membrane</keyword>
<name>A0ABN7SKI8_OIKDI</name>
<evidence type="ECO:0000313" key="11">
    <source>
        <dbReference type="Proteomes" id="UP001158576"/>
    </source>
</evidence>
<evidence type="ECO:0000256" key="2">
    <source>
        <dbReference type="ARBA" id="ARBA00009170"/>
    </source>
</evidence>
<proteinExistence type="inferred from homology"/>
<evidence type="ECO:0000256" key="6">
    <source>
        <dbReference type="ARBA" id="ARBA00023128"/>
    </source>
</evidence>
<evidence type="ECO:0000313" key="10">
    <source>
        <dbReference type="EMBL" id="CAG5099152.1"/>
    </source>
</evidence>
<accession>A0ABN7SKI8</accession>
<dbReference type="PANTHER" id="PTHR12289:SF38">
    <property type="entry name" value="METAXIN-2"/>
    <property type="match status" value="1"/>
</dbReference>
<feature type="domain" description="Mitochondrial outer membrane transport complex Sam37/metaxin N-terminal" evidence="8">
    <location>
        <begin position="43"/>
        <end position="149"/>
    </location>
</feature>
<keyword evidence="5" id="KW-0653">Protein transport</keyword>
<sequence length="262" mass="30224">MPEYDSQKAAKAIEGAIDFASVGLKLFVPFQKKQQLLEQSADCIAVQTLLKTLGIEFQIVEAANTEWRSRNGNVPVLSDKSKIYSGVKEIQEVLKKKEIVHTPSPEDSDLEKRLFSLIDVLKRVELYHSWLDQTTVLNVTKKRYTEPLDVYWFFRGFVFKNRRDNVLKHLALHNWDVMTRKDVLREFANVLAVFSGVLGEKTYLFGERISELDCLLFGHLYAILTTKYVGTFGGDLQQTIARFNNLINHTKELDRLSCWGRF</sequence>
<evidence type="ECO:0000256" key="3">
    <source>
        <dbReference type="ARBA" id="ARBA00022448"/>
    </source>
</evidence>
<evidence type="ECO:0000259" key="9">
    <source>
        <dbReference type="Pfam" id="PF17171"/>
    </source>
</evidence>
<gene>
    <name evidence="10" type="ORF">OKIOD_LOCUS7856</name>
</gene>